<proteinExistence type="predicted"/>
<keyword evidence="4" id="KW-1185">Reference proteome</keyword>
<dbReference type="EMBL" id="BAAADV010000006">
    <property type="protein sequence ID" value="GAA0676453.1"/>
    <property type="molecule type" value="Genomic_DNA"/>
</dbReference>
<dbReference type="Proteomes" id="UP001500420">
    <property type="component" value="Unassembled WGS sequence"/>
</dbReference>
<accession>A0AAV3TAV1</accession>
<protein>
    <recommendedName>
        <fullName evidence="2">ATP-grasp domain-containing protein</fullName>
    </recommendedName>
</protein>
<evidence type="ECO:0000313" key="4">
    <source>
        <dbReference type="Proteomes" id="UP001500420"/>
    </source>
</evidence>
<dbReference type="SUPFAM" id="SSF56059">
    <property type="entry name" value="Glutathione synthetase ATP-binding domain-like"/>
    <property type="match status" value="1"/>
</dbReference>
<dbReference type="GO" id="GO:0046872">
    <property type="term" value="F:metal ion binding"/>
    <property type="evidence" value="ECO:0007669"/>
    <property type="project" value="InterPro"/>
</dbReference>
<evidence type="ECO:0000256" key="1">
    <source>
        <dbReference type="PROSITE-ProRule" id="PRU00409"/>
    </source>
</evidence>
<reference evidence="3 4" key="1">
    <citation type="journal article" date="2019" name="Int. J. Syst. Evol. Microbiol.">
        <title>The Global Catalogue of Microorganisms (GCM) 10K type strain sequencing project: providing services to taxonomists for standard genome sequencing and annotation.</title>
        <authorList>
            <consortium name="The Broad Institute Genomics Platform"/>
            <consortium name="The Broad Institute Genome Sequencing Center for Infectious Disease"/>
            <person name="Wu L."/>
            <person name="Ma J."/>
        </authorList>
    </citation>
    <scope>NUCLEOTIDE SEQUENCE [LARGE SCALE GENOMIC DNA]</scope>
    <source>
        <strain evidence="3 4">JCM 16328</strain>
    </source>
</reference>
<dbReference type="InterPro" id="IPR011761">
    <property type="entry name" value="ATP-grasp"/>
</dbReference>
<dbReference type="AlphaFoldDB" id="A0AAV3TAV1"/>
<dbReference type="Gene3D" id="3.30.470.20">
    <property type="entry name" value="ATP-grasp fold, B domain"/>
    <property type="match status" value="1"/>
</dbReference>
<dbReference type="GO" id="GO:0005524">
    <property type="term" value="F:ATP binding"/>
    <property type="evidence" value="ECO:0007669"/>
    <property type="project" value="UniProtKB-UniRule"/>
</dbReference>
<keyword evidence="1" id="KW-0547">Nucleotide-binding</keyword>
<dbReference type="PROSITE" id="PS50975">
    <property type="entry name" value="ATP_GRASP"/>
    <property type="match status" value="1"/>
</dbReference>
<evidence type="ECO:0000313" key="3">
    <source>
        <dbReference type="EMBL" id="GAA0676453.1"/>
    </source>
</evidence>
<keyword evidence="1" id="KW-0067">ATP-binding</keyword>
<organism evidence="3 4">
    <name type="scientific">Natronoarchaeum mannanilyticum</name>
    <dbReference type="NCBI Taxonomy" id="926360"/>
    <lineage>
        <taxon>Archaea</taxon>
        <taxon>Methanobacteriati</taxon>
        <taxon>Methanobacteriota</taxon>
        <taxon>Stenosarchaea group</taxon>
        <taxon>Halobacteria</taxon>
        <taxon>Halobacteriales</taxon>
        <taxon>Natronoarchaeaceae</taxon>
    </lineage>
</organism>
<name>A0AAV3TAV1_9EURY</name>
<dbReference type="Gene3D" id="3.40.50.20">
    <property type="match status" value="1"/>
</dbReference>
<feature type="domain" description="ATP-grasp" evidence="2">
    <location>
        <begin position="116"/>
        <end position="307"/>
    </location>
</feature>
<comment type="caution">
    <text evidence="3">The sequence shown here is derived from an EMBL/GenBank/DDBJ whole genome shotgun (WGS) entry which is preliminary data.</text>
</comment>
<sequence>MVIPTGFDPGSYPCVRSLSRRGVRTIVASEHENVMAAASRFCDESVVIPPPDDDLLAYRDALLGLAARPSVRTIVPVRPRDQYLFARYRESFENYVSVVTPPLETLNVAIDRVRLIEAAEQAGVPVPDTRRLGEVDDWSGKQIVKARYNLLADEYLDGYSERDSDVVKELEHLAPGEWPDREELHDEMLHEPIVQEFVESTDEYVFCASYDRGDALATFQHRQVRGDSYTGGGGVYRETVDIPELDAVGRQLLDHLDWHGPACIEYMRGADTGEFVLTEINPRMWQSLACAVHSGADFPYYYWLQATDRADEIEPKYDVGTGSHLLYGEIGHLLSIYQENSPLVDRPSLPGRALEIATSCYAVPQFDTLRLDDPMPFLSGVQRVLSGDR</sequence>
<gene>
    <name evidence="3" type="ORF">GCM10009020_25320</name>
</gene>
<evidence type="ECO:0000259" key="2">
    <source>
        <dbReference type="PROSITE" id="PS50975"/>
    </source>
</evidence>